<evidence type="ECO:0000256" key="1">
    <source>
        <dbReference type="ARBA" id="ARBA00012513"/>
    </source>
</evidence>
<evidence type="ECO:0000256" key="3">
    <source>
        <dbReference type="ARBA" id="ARBA00022679"/>
    </source>
</evidence>
<dbReference type="PANTHER" id="PTHR47634:SF9">
    <property type="entry name" value="PROTEIN KINASE DOMAIN-CONTAINING PROTEIN-RELATED"/>
    <property type="match status" value="1"/>
</dbReference>
<keyword evidence="5" id="KW-0418">Kinase</keyword>
<feature type="region of interest" description="Disordered" evidence="9">
    <location>
        <begin position="21"/>
        <end position="52"/>
    </location>
</feature>
<dbReference type="WBParaSite" id="TCLT_0000920601-mRNA-1">
    <property type="protein sequence ID" value="TCLT_0000920601-mRNA-1"/>
    <property type="gene ID" value="TCLT_0000920601"/>
</dbReference>
<evidence type="ECO:0000256" key="7">
    <source>
        <dbReference type="ARBA" id="ARBA00047899"/>
    </source>
</evidence>
<feature type="compositionally biased region" description="Basic and acidic residues" evidence="9">
    <location>
        <begin position="36"/>
        <end position="50"/>
    </location>
</feature>
<dbReference type="EC" id="2.7.11.1" evidence="1"/>
<protein>
    <recommendedName>
        <fullName evidence="1">non-specific serine/threonine protein kinase</fullName>
        <ecNumber evidence="1">2.7.11.1</ecNumber>
    </recommendedName>
</protein>
<keyword evidence="2" id="KW-0723">Serine/threonine-protein kinase</keyword>
<dbReference type="GO" id="GO:0004674">
    <property type="term" value="F:protein serine/threonine kinase activity"/>
    <property type="evidence" value="ECO:0007669"/>
    <property type="project" value="UniProtKB-KW"/>
</dbReference>
<dbReference type="GO" id="GO:0000245">
    <property type="term" value="P:spliceosomal complex assembly"/>
    <property type="evidence" value="ECO:0007669"/>
    <property type="project" value="TreeGrafter"/>
</dbReference>
<evidence type="ECO:0000313" key="12">
    <source>
        <dbReference type="WBParaSite" id="TCLT_0000920601-mRNA-1"/>
    </source>
</evidence>
<reference evidence="10 11" key="2">
    <citation type="submission" date="2018-11" db="EMBL/GenBank/DDBJ databases">
        <authorList>
            <consortium name="Pathogen Informatics"/>
        </authorList>
    </citation>
    <scope>NUCLEOTIDE SEQUENCE [LARGE SCALE GENOMIC DNA]</scope>
</reference>
<dbReference type="InterPro" id="IPR011009">
    <property type="entry name" value="Kinase-like_dom_sf"/>
</dbReference>
<dbReference type="AlphaFoldDB" id="A0A0N5D7Y7"/>
<reference evidence="12" key="1">
    <citation type="submission" date="2017-02" db="UniProtKB">
        <authorList>
            <consortium name="WormBaseParasite"/>
        </authorList>
    </citation>
    <scope>IDENTIFICATION</scope>
</reference>
<dbReference type="EMBL" id="UYYF01004749">
    <property type="protein sequence ID" value="VDN06812.1"/>
    <property type="molecule type" value="Genomic_DNA"/>
</dbReference>
<keyword evidence="4" id="KW-0547">Nucleotide-binding</keyword>
<dbReference type="InterPro" id="IPR051334">
    <property type="entry name" value="SRPK"/>
</dbReference>
<evidence type="ECO:0000256" key="9">
    <source>
        <dbReference type="SAM" id="MobiDB-lite"/>
    </source>
</evidence>
<dbReference type="Gene3D" id="1.10.510.10">
    <property type="entry name" value="Transferase(Phosphotransferase) domain 1"/>
    <property type="match status" value="2"/>
</dbReference>
<comment type="catalytic activity">
    <reaction evidence="7">
        <text>L-threonyl-[protein] + ATP = O-phospho-L-threonyl-[protein] + ADP + H(+)</text>
        <dbReference type="Rhea" id="RHEA:46608"/>
        <dbReference type="Rhea" id="RHEA-COMP:11060"/>
        <dbReference type="Rhea" id="RHEA-COMP:11605"/>
        <dbReference type="ChEBI" id="CHEBI:15378"/>
        <dbReference type="ChEBI" id="CHEBI:30013"/>
        <dbReference type="ChEBI" id="CHEBI:30616"/>
        <dbReference type="ChEBI" id="CHEBI:61977"/>
        <dbReference type="ChEBI" id="CHEBI:456216"/>
        <dbReference type="EC" id="2.7.11.1"/>
    </reaction>
</comment>
<sequence>MIPNGQDELVHENVVEDPLLIPVSDDNDQEPVRFLPRFDSDTRSESETKESTLQLLLERDGLSPRRTESDYLNPATEINVKLADLGNACWTHHHFTEDIQTRQYRSLEVLIGAGYGDYLFEPHSGDTYSRDEDHLAHIIELLGYICPKVYRKGAHWREFFDNHGHLLHICHLKPWSLVEVLTQKYDWPIESAGQFASFLIPMLEFDQNERATARECLQHDWLKPNGGKPLHNMEKKQKPPVLRKKEAHCQPSVLYRPSVVNDDEGSCELDNESGNEESEECFYEMNAVLGEESQKAISGNGGEDRFLEECFVEVKRSHEQRGLEMAVLARVMQNVGVCNILVSVYIT</sequence>
<evidence type="ECO:0000313" key="11">
    <source>
        <dbReference type="Proteomes" id="UP000276776"/>
    </source>
</evidence>
<dbReference type="GO" id="GO:0005737">
    <property type="term" value="C:cytoplasm"/>
    <property type="evidence" value="ECO:0007669"/>
    <property type="project" value="TreeGrafter"/>
</dbReference>
<organism evidence="12">
    <name type="scientific">Thelazia callipaeda</name>
    <name type="common">Oriental eyeworm</name>
    <name type="synonym">Parasitic nematode</name>
    <dbReference type="NCBI Taxonomy" id="103827"/>
    <lineage>
        <taxon>Eukaryota</taxon>
        <taxon>Metazoa</taxon>
        <taxon>Ecdysozoa</taxon>
        <taxon>Nematoda</taxon>
        <taxon>Chromadorea</taxon>
        <taxon>Rhabditida</taxon>
        <taxon>Spirurina</taxon>
        <taxon>Spiruromorpha</taxon>
        <taxon>Thelazioidea</taxon>
        <taxon>Thelaziidae</taxon>
        <taxon>Thelazia</taxon>
    </lineage>
</organism>
<dbReference type="SUPFAM" id="SSF56112">
    <property type="entry name" value="Protein kinase-like (PK-like)"/>
    <property type="match status" value="1"/>
</dbReference>
<dbReference type="STRING" id="103827.A0A0N5D7Y7"/>
<dbReference type="GO" id="GO:0050684">
    <property type="term" value="P:regulation of mRNA processing"/>
    <property type="evidence" value="ECO:0007669"/>
    <property type="project" value="TreeGrafter"/>
</dbReference>
<evidence type="ECO:0000256" key="5">
    <source>
        <dbReference type="ARBA" id="ARBA00022777"/>
    </source>
</evidence>
<dbReference type="Proteomes" id="UP000276776">
    <property type="component" value="Unassembled WGS sequence"/>
</dbReference>
<keyword evidence="11" id="KW-1185">Reference proteome</keyword>
<dbReference type="FunFam" id="1.10.510.10:FF:000275">
    <property type="entry name" value="SRSF protein kinase 2 isoform X3"/>
    <property type="match status" value="1"/>
</dbReference>
<dbReference type="PANTHER" id="PTHR47634">
    <property type="entry name" value="PROTEIN KINASE DOMAIN-CONTAINING PROTEIN-RELATED"/>
    <property type="match status" value="1"/>
</dbReference>
<evidence type="ECO:0000313" key="10">
    <source>
        <dbReference type="EMBL" id="VDN06812.1"/>
    </source>
</evidence>
<keyword evidence="3" id="KW-0808">Transferase</keyword>
<dbReference type="OrthoDB" id="2649at2759"/>
<evidence type="ECO:0000256" key="4">
    <source>
        <dbReference type="ARBA" id="ARBA00022741"/>
    </source>
</evidence>
<name>A0A0N5D7Y7_THECL</name>
<keyword evidence="6" id="KW-0067">ATP-binding</keyword>
<evidence type="ECO:0000256" key="2">
    <source>
        <dbReference type="ARBA" id="ARBA00022527"/>
    </source>
</evidence>
<dbReference type="GO" id="GO:0005634">
    <property type="term" value="C:nucleus"/>
    <property type="evidence" value="ECO:0007669"/>
    <property type="project" value="TreeGrafter"/>
</dbReference>
<accession>A0A0N5D7Y7</accession>
<gene>
    <name evidence="10" type="ORF">TCLT_LOCUS9195</name>
</gene>
<dbReference type="GO" id="GO:0005524">
    <property type="term" value="F:ATP binding"/>
    <property type="evidence" value="ECO:0007669"/>
    <property type="project" value="UniProtKB-KW"/>
</dbReference>
<evidence type="ECO:0000256" key="6">
    <source>
        <dbReference type="ARBA" id="ARBA00022840"/>
    </source>
</evidence>
<proteinExistence type="predicted"/>
<comment type="catalytic activity">
    <reaction evidence="8">
        <text>L-seryl-[protein] + ATP = O-phospho-L-seryl-[protein] + ADP + H(+)</text>
        <dbReference type="Rhea" id="RHEA:17989"/>
        <dbReference type="Rhea" id="RHEA-COMP:9863"/>
        <dbReference type="Rhea" id="RHEA-COMP:11604"/>
        <dbReference type="ChEBI" id="CHEBI:15378"/>
        <dbReference type="ChEBI" id="CHEBI:29999"/>
        <dbReference type="ChEBI" id="CHEBI:30616"/>
        <dbReference type="ChEBI" id="CHEBI:83421"/>
        <dbReference type="ChEBI" id="CHEBI:456216"/>
        <dbReference type="EC" id="2.7.11.1"/>
    </reaction>
</comment>
<evidence type="ECO:0000256" key="8">
    <source>
        <dbReference type="ARBA" id="ARBA00048679"/>
    </source>
</evidence>